<organism evidence="1 2">
    <name type="scientific">Eretmocerus hayati</name>
    <dbReference type="NCBI Taxonomy" id="131215"/>
    <lineage>
        <taxon>Eukaryota</taxon>
        <taxon>Metazoa</taxon>
        <taxon>Ecdysozoa</taxon>
        <taxon>Arthropoda</taxon>
        <taxon>Hexapoda</taxon>
        <taxon>Insecta</taxon>
        <taxon>Pterygota</taxon>
        <taxon>Neoptera</taxon>
        <taxon>Endopterygota</taxon>
        <taxon>Hymenoptera</taxon>
        <taxon>Apocrita</taxon>
        <taxon>Proctotrupomorpha</taxon>
        <taxon>Chalcidoidea</taxon>
        <taxon>Aphelinidae</taxon>
        <taxon>Aphelininae</taxon>
        <taxon>Eretmocerus</taxon>
    </lineage>
</organism>
<evidence type="ECO:0000313" key="1">
    <source>
        <dbReference type="EMBL" id="KAJ8679904.1"/>
    </source>
</evidence>
<name>A0ACC2P9D9_9HYME</name>
<protein>
    <submittedName>
        <fullName evidence="1">Uncharacterized protein</fullName>
    </submittedName>
</protein>
<evidence type="ECO:0000313" key="2">
    <source>
        <dbReference type="Proteomes" id="UP001239111"/>
    </source>
</evidence>
<proteinExistence type="predicted"/>
<accession>A0ACC2P9D9</accession>
<reference evidence="1" key="1">
    <citation type="submission" date="2023-04" db="EMBL/GenBank/DDBJ databases">
        <title>A chromosome-level genome assembly of the parasitoid wasp Eretmocerus hayati.</title>
        <authorList>
            <person name="Zhong Y."/>
            <person name="Liu S."/>
            <person name="Liu Y."/>
        </authorList>
    </citation>
    <scope>NUCLEOTIDE SEQUENCE</scope>
    <source>
        <strain evidence="1">ZJU_SS_LIU_2023</strain>
    </source>
</reference>
<comment type="caution">
    <text evidence="1">The sequence shown here is derived from an EMBL/GenBank/DDBJ whole genome shotgun (WGS) entry which is preliminary data.</text>
</comment>
<dbReference type="Proteomes" id="UP001239111">
    <property type="component" value="Chromosome 2"/>
</dbReference>
<sequence>MDPLQALPVEDWPVLRDSLRRYWPIYACYYHWAVNAINWKAKDPRSAWSIYCPGGKYDPGSGTFIATASNGQYTVVVFTFEESKYQLQEVITHSNIIDWNQEIVFSMVHEHFKDVLKDAIKRKAIMMNIGLVPVEKSPAIIYFKPKDECLKFDFEVPDECYLGPVDVSHIPLVTSLWPHRNRKNIKLSEKYLETFVKLNRSAGLFLKEDNSLVSWILYSDYGSLGQLQTVEKYKRKGYGKLVTKALVKELAEKDGLNSTLFIVKDNIVSHRLFSSLGYRPLNEVNKIVVQQSNIHLDKDDIEIKGP</sequence>
<gene>
    <name evidence="1" type="ORF">QAD02_015691</name>
</gene>
<keyword evidence="2" id="KW-1185">Reference proteome</keyword>
<dbReference type="EMBL" id="CM056742">
    <property type="protein sequence ID" value="KAJ8679904.1"/>
    <property type="molecule type" value="Genomic_DNA"/>
</dbReference>